<feature type="domain" description="PPM-type phosphatase" evidence="4">
    <location>
        <begin position="186"/>
        <end position="400"/>
    </location>
</feature>
<dbReference type="Proteomes" id="UP000562352">
    <property type="component" value="Unassembled WGS sequence"/>
</dbReference>
<evidence type="ECO:0000313" key="5">
    <source>
        <dbReference type="EMBL" id="MBB5966263.1"/>
    </source>
</evidence>
<evidence type="ECO:0000313" key="6">
    <source>
        <dbReference type="Proteomes" id="UP000562352"/>
    </source>
</evidence>
<dbReference type="AlphaFoldDB" id="A0A841DBR7"/>
<reference evidence="5 6" key="1">
    <citation type="submission" date="2020-08" db="EMBL/GenBank/DDBJ databases">
        <title>Genomic Encyclopedia of Type Strains, Phase III (KMG-III): the genomes of soil and plant-associated and newly described type strains.</title>
        <authorList>
            <person name="Whitman W."/>
        </authorList>
    </citation>
    <scope>NUCLEOTIDE SEQUENCE [LARGE SCALE GENOMIC DNA]</scope>
    <source>
        <strain evidence="5 6">CECT 3303</strain>
    </source>
</reference>
<dbReference type="EC" id="3.1.3.3" evidence="5"/>
<dbReference type="PANTHER" id="PTHR43156:SF2">
    <property type="entry name" value="STAGE II SPORULATION PROTEIN E"/>
    <property type="match status" value="1"/>
</dbReference>
<name>A0A841DBR7_PLAVE</name>
<feature type="domain" description="PAS" evidence="3">
    <location>
        <begin position="23"/>
        <end position="75"/>
    </location>
</feature>
<keyword evidence="6" id="KW-1185">Reference proteome</keyword>
<dbReference type="Gene3D" id="3.30.450.20">
    <property type="entry name" value="PAS domain"/>
    <property type="match status" value="1"/>
</dbReference>
<dbReference type="InterPro" id="IPR036457">
    <property type="entry name" value="PPM-type-like_dom_sf"/>
</dbReference>
<evidence type="ECO:0000256" key="1">
    <source>
        <dbReference type="ARBA" id="ARBA00022801"/>
    </source>
</evidence>
<dbReference type="GO" id="GO:0016791">
    <property type="term" value="F:phosphatase activity"/>
    <property type="evidence" value="ECO:0007669"/>
    <property type="project" value="TreeGrafter"/>
</dbReference>
<evidence type="ECO:0000259" key="3">
    <source>
        <dbReference type="PROSITE" id="PS50112"/>
    </source>
</evidence>
<dbReference type="SUPFAM" id="SSF81606">
    <property type="entry name" value="PP2C-like"/>
    <property type="match status" value="1"/>
</dbReference>
<dbReference type="InterPro" id="IPR035965">
    <property type="entry name" value="PAS-like_dom_sf"/>
</dbReference>
<dbReference type="CDD" id="cd00130">
    <property type="entry name" value="PAS"/>
    <property type="match status" value="1"/>
</dbReference>
<sequence length="458" mass="48218">MPSAGRSNEDVRRAPRHPVAGDADENLEDLYENAPFGYLSTLMDGTIVKVNTTFLTLTGYDREGLVGRARIQSLLPVGDRIFYETHFAPLLVIQGQVREIAVELKSAGGARLPVLLNGVVRGPVPDRPALVRFSVAPATDRREYERELLRARQRAERSEAETRRLAQILQAGFVPSELPPVPGADVAGVYRPAGRGDEVGGDFYDLFETPQGWALSLGDVCGKGAQAAVVTSLARYTLRAVGMQRTPPRDALALLNQAVLRERTDRFLTAAYARIDRDGGEGARVTMSLAGHPPPFLVPAAGAVGPVGRPGTLLGVFQDPNLYETAVDLAPGDALVFYTDGIIEGRGAGEGLFGEERLAGLLEAARDLDAKGVAEHLVDEVVSFQSGLPSDDIAVLVLRIPRDAPPSPPRPPGLCRPSGERAGSGEADGAAAGGEGEVEDGADAGRGGADGGDGVDGV</sequence>
<evidence type="ECO:0000256" key="2">
    <source>
        <dbReference type="SAM" id="MobiDB-lite"/>
    </source>
</evidence>
<dbReference type="Pfam" id="PF07228">
    <property type="entry name" value="SpoIIE"/>
    <property type="match status" value="1"/>
</dbReference>
<dbReference type="InterPro" id="IPR052016">
    <property type="entry name" value="Bact_Sigma-Reg"/>
</dbReference>
<dbReference type="SUPFAM" id="SSF55785">
    <property type="entry name" value="PYP-like sensor domain (PAS domain)"/>
    <property type="match status" value="1"/>
</dbReference>
<feature type="region of interest" description="Disordered" evidence="2">
    <location>
        <begin position="401"/>
        <end position="458"/>
    </location>
</feature>
<dbReference type="EMBL" id="JACHJJ010000022">
    <property type="protein sequence ID" value="MBB5966263.1"/>
    <property type="molecule type" value="Genomic_DNA"/>
</dbReference>
<dbReference type="PROSITE" id="PS51746">
    <property type="entry name" value="PPM_2"/>
    <property type="match status" value="1"/>
</dbReference>
<comment type="caution">
    <text evidence="5">The sequence shown here is derived from an EMBL/GenBank/DDBJ whole genome shotgun (WGS) entry which is preliminary data.</text>
</comment>
<dbReference type="NCBIfam" id="TIGR00229">
    <property type="entry name" value="sensory_box"/>
    <property type="match status" value="1"/>
</dbReference>
<dbReference type="SMART" id="SM00091">
    <property type="entry name" value="PAS"/>
    <property type="match status" value="1"/>
</dbReference>
<gene>
    <name evidence="5" type="ORF">FHS22_005554</name>
</gene>
<dbReference type="RefSeq" id="WP_184946238.1">
    <property type="nucleotide sequence ID" value="NZ_BAAAWZ010000001.1"/>
</dbReference>
<organism evidence="5 6">
    <name type="scientific">Planomonospora venezuelensis</name>
    <dbReference type="NCBI Taxonomy" id="1999"/>
    <lineage>
        <taxon>Bacteria</taxon>
        <taxon>Bacillati</taxon>
        <taxon>Actinomycetota</taxon>
        <taxon>Actinomycetes</taxon>
        <taxon>Streptosporangiales</taxon>
        <taxon>Streptosporangiaceae</taxon>
        <taxon>Planomonospora</taxon>
    </lineage>
</organism>
<keyword evidence="1 5" id="KW-0378">Hydrolase</keyword>
<feature type="compositionally biased region" description="Low complexity" evidence="2">
    <location>
        <begin position="415"/>
        <end position="430"/>
    </location>
</feature>
<accession>A0A841DBR7</accession>
<dbReference type="Pfam" id="PF13188">
    <property type="entry name" value="PAS_8"/>
    <property type="match status" value="1"/>
</dbReference>
<evidence type="ECO:0000259" key="4">
    <source>
        <dbReference type="PROSITE" id="PS51746"/>
    </source>
</evidence>
<dbReference type="Gene3D" id="3.60.40.10">
    <property type="entry name" value="PPM-type phosphatase domain"/>
    <property type="match status" value="1"/>
</dbReference>
<feature type="compositionally biased region" description="Gly residues" evidence="2">
    <location>
        <begin position="444"/>
        <end position="458"/>
    </location>
</feature>
<dbReference type="SMART" id="SM00331">
    <property type="entry name" value="PP2C_SIG"/>
    <property type="match status" value="1"/>
</dbReference>
<feature type="region of interest" description="Disordered" evidence="2">
    <location>
        <begin position="1"/>
        <end position="24"/>
    </location>
</feature>
<dbReference type="InterPro" id="IPR000014">
    <property type="entry name" value="PAS"/>
</dbReference>
<proteinExistence type="predicted"/>
<dbReference type="PROSITE" id="PS50112">
    <property type="entry name" value="PAS"/>
    <property type="match status" value="1"/>
</dbReference>
<dbReference type="InterPro" id="IPR001932">
    <property type="entry name" value="PPM-type_phosphatase-like_dom"/>
</dbReference>
<protein>
    <submittedName>
        <fullName evidence="5">Sigma-B regulation protein RsbU (Phosphoserine phosphatase)</fullName>
        <ecNumber evidence="5">3.1.3.3</ecNumber>
    </submittedName>
</protein>
<feature type="compositionally biased region" description="Pro residues" evidence="2">
    <location>
        <begin position="403"/>
        <end position="414"/>
    </location>
</feature>
<dbReference type="PANTHER" id="PTHR43156">
    <property type="entry name" value="STAGE II SPORULATION PROTEIN E-RELATED"/>
    <property type="match status" value="1"/>
</dbReference>